<feature type="chain" id="PRO_5041707124" evidence="2">
    <location>
        <begin position="17"/>
        <end position="166"/>
    </location>
</feature>
<evidence type="ECO:0000256" key="2">
    <source>
        <dbReference type="SAM" id="SignalP"/>
    </source>
</evidence>
<evidence type="ECO:0000256" key="1">
    <source>
        <dbReference type="SAM" id="Phobius"/>
    </source>
</evidence>
<dbReference type="EMBL" id="ON526992">
    <property type="protein sequence ID" value="WNO18599.1"/>
    <property type="molecule type" value="Genomic_DNA"/>
</dbReference>
<geneLocation type="mitochondrion" evidence="3"/>
<dbReference type="AlphaFoldDB" id="A0AA96HSC3"/>
<protein>
    <submittedName>
        <fullName evidence="3">NADH dehydrogenase subunit 6</fullName>
    </submittedName>
</protein>
<feature type="transmembrane region" description="Helical" evidence="1">
    <location>
        <begin position="84"/>
        <end position="102"/>
    </location>
</feature>
<evidence type="ECO:0000313" key="3">
    <source>
        <dbReference type="EMBL" id="WNO18599.1"/>
    </source>
</evidence>
<feature type="signal peptide" evidence="2">
    <location>
        <begin position="1"/>
        <end position="16"/>
    </location>
</feature>
<reference evidence="3" key="1">
    <citation type="submission" date="2022-05" db="EMBL/GenBank/DDBJ databases">
        <authorList>
            <person name="Qi Y."/>
            <person name="Sun J."/>
        </authorList>
    </citation>
    <scope>NUCLEOTIDE SEQUENCE</scope>
</reference>
<feature type="transmembrane region" description="Helical" evidence="1">
    <location>
        <begin position="136"/>
        <end position="156"/>
    </location>
</feature>
<keyword evidence="1" id="KW-0472">Membrane</keyword>
<name>A0AA96HSC3_9GAST</name>
<keyword evidence="1" id="KW-1133">Transmembrane helix</keyword>
<keyword evidence="3" id="KW-0496">Mitochondrion</keyword>
<gene>
    <name evidence="3" type="primary">ND6</name>
</gene>
<organism evidence="3">
    <name type="scientific">Paralepetopsis sp</name>
    <dbReference type="NCBI Taxonomy" id="3071116"/>
    <lineage>
        <taxon>Eukaryota</taxon>
        <taxon>Metazoa</taxon>
        <taxon>Spiralia</taxon>
        <taxon>Lophotrochozoa</taxon>
        <taxon>Mollusca</taxon>
        <taxon>Gastropoda</taxon>
        <taxon>Patellogastropoda</taxon>
        <taxon>Lottioidea</taxon>
        <taxon>Neolepetopsidae</taxon>
        <taxon>Paralepetopsis</taxon>
    </lineage>
</organism>
<accession>A0AA96HSC3</accession>
<proteinExistence type="predicted"/>
<sequence length="166" mass="18696">MSLLIFSSLILSTVLSMPFIVSPLTMGFAVILTACITAVLMGTFISSWYAYALFLIYVGGLLIMFMYVSTLIPNTFFFSMSNMPVIVFIVLTSYMFISSFWYKETISTTTDSAMLNQSWELTEYPVFLTTSGSHSIMILLAIILLINLLSIVKICYNHKGPLRPHY</sequence>
<keyword evidence="1" id="KW-0812">Transmembrane</keyword>
<feature type="transmembrane region" description="Helical" evidence="1">
    <location>
        <begin position="49"/>
        <end position="72"/>
    </location>
</feature>
<keyword evidence="2" id="KW-0732">Signal</keyword>